<feature type="transmembrane region" description="Helical" evidence="14">
    <location>
        <begin position="91"/>
        <end position="117"/>
    </location>
</feature>
<dbReference type="SUPFAM" id="SSF81321">
    <property type="entry name" value="Family A G protein-coupled receptor-like"/>
    <property type="match status" value="1"/>
</dbReference>
<evidence type="ECO:0000256" key="13">
    <source>
        <dbReference type="ARBA" id="ARBA00029815"/>
    </source>
</evidence>
<feature type="transmembrane region" description="Helical" evidence="14">
    <location>
        <begin position="58"/>
        <end position="79"/>
    </location>
</feature>
<dbReference type="GO" id="GO:0004960">
    <property type="term" value="F:thromboxane receptor activity"/>
    <property type="evidence" value="ECO:0007669"/>
    <property type="project" value="UniProtKB-ARBA"/>
</dbReference>
<evidence type="ECO:0000256" key="7">
    <source>
        <dbReference type="ARBA" id="ARBA00023040"/>
    </source>
</evidence>
<evidence type="ECO:0000256" key="9">
    <source>
        <dbReference type="ARBA" id="ARBA00023157"/>
    </source>
</evidence>
<dbReference type="InterPro" id="IPR000276">
    <property type="entry name" value="GPCR_Rhodpsn"/>
</dbReference>
<sequence>MENDVTSNQHSSAIHSMLLNRSSDGYSYLPTTIEPSNETDGNNTAQKLQHQSDPLITLYVPALMFASGVIGNTLALFVLARSSKEHRCTVFYILVGALAVTDLFGTCATSPVTLSVYSNNMQWVGGDPMCYYFCFMMLFAGNATVFIVGLMAVERLLAIRYPFFYERHISYRKTPYIILCIWFLAAFSGCLPLLGFGKVIRHFPGTWCFISFVSRDIEDQIFVYSYAIFTFSIIAFTALCNVYVIYQLLKMKRAASAMNLSRTSQSSELHMMVLLLGIVLVFSVCWAPLMIKIIMNQASFRQLNVKADLMMIRLASFNQILDPWVYILFRKELFFRLLQFLKSKFICRCPCSVELDIGKTTTKCAGEKSDEHEQRSVDHNSCLFCFSKISIIRNLPRFKGDVKTPEDMTLLQHCNVKNKQAGNRNKQPFELFPEETLLDYVELSAMEENNEATERAF</sequence>
<gene>
    <name evidence="16" type="ORF">ACJMK2_041013</name>
    <name evidence="17" type="ORF">ACJMK2_041039</name>
</gene>
<feature type="transmembrane region" description="Helical" evidence="14">
    <location>
        <begin position="221"/>
        <end position="249"/>
    </location>
</feature>
<feature type="domain" description="G-protein coupled receptors family 1 profile" evidence="15">
    <location>
        <begin position="71"/>
        <end position="326"/>
    </location>
</feature>
<protein>
    <recommendedName>
        <fullName evidence="2">Thromboxane A2 receptor</fullName>
    </recommendedName>
    <alternativeName>
        <fullName evidence="13">Prostanoid TP receptor</fullName>
    </alternativeName>
</protein>
<evidence type="ECO:0000256" key="11">
    <source>
        <dbReference type="ARBA" id="ARBA00023180"/>
    </source>
</evidence>
<dbReference type="PANTHER" id="PTHR11866">
    <property type="entry name" value="G-PROTEIN COUPLED RECEPTOR FAMILY 1 MEMBER"/>
    <property type="match status" value="1"/>
</dbReference>
<feature type="transmembrane region" description="Helical" evidence="14">
    <location>
        <begin position="129"/>
        <end position="153"/>
    </location>
</feature>
<evidence type="ECO:0000313" key="16">
    <source>
        <dbReference type="EMBL" id="KAL3868181.1"/>
    </source>
</evidence>
<keyword evidence="7" id="KW-0297">G-protein coupled receptor</keyword>
<keyword evidence="18" id="KW-1185">Reference proteome</keyword>
<evidence type="ECO:0000256" key="12">
    <source>
        <dbReference type="ARBA" id="ARBA00023224"/>
    </source>
</evidence>
<feature type="transmembrane region" description="Helical" evidence="14">
    <location>
        <begin position="269"/>
        <end position="291"/>
    </location>
</feature>
<keyword evidence="10" id="KW-0675">Receptor</keyword>
<comment type="subcellular location">
    <subcellularLocation>
        <location evidence="1">Cell membrane</location>
        <topology evidence="1">Multi-pass membrane protein</topology>
    </subcellularLocation>
</comment>
<dbReference type="Proteomes" id="UP001634394">
    <property type="component" value="Unassembled WGS sequence"/>
</dbReference>
<keyword evidence="8 14" id="KW-0472">Membrane</keyword>
<dbReference type="FunFam" id="1.20.1070.10:FF:000163">
    <property type="entry name" value="Thromboxane A2 receptor"/>
    <property type="match status" value="1"/>
</dbReference>
<dbReference type="EMBL" id="JBJQND010000008">
    <property type="protein sequence ID" value="KAL3868181.1"/>
    <property type="molecule type" value="Genomic_DNA"/>
</dbReference>
<evidence type="ECO:0000256" key="6">
    <source>
        <dbReference type="ARBA" id="ARBA00022989"/>
    </source>
</evidence>
<dbReference type="PROSITE" id="PS50262">
    <property type="entry name" value="G_PROTEIN_RECEP_F1_2"/>
    <property type="match status" value="1"/>
</dbReference>
<evidence type="ECO:0000256" key="14">
    <source>
        <dbReference type="SAM" id="Phobius"/>
    </source>
</evidence>
<evidence type="ECO:0000256" key="4">
    <source>
        <dbReference type="ARBA" id="ARBA00022553"/>
    </source>
</evidence>
<dbReference type="EMBL" id="JBJQND010000008">
    <property type="protein sequence ID" value="KAL3868207.1"/>
    <property type="molecule type" value="Genomic_DNA"/>
</dbReference>
<comment type="caution">
    <text evidence="16">The sequence shown here is derived from an EMBL/GenBank/DDBJ whole genome shotgun (WGS) entry which is preliminary data.</text>
</comment>
<feature type="transmembrane region" description="Helical" evidence="14">
    <location>
        <begin position="174"/>
        <end position="194"/>
    </location>
</feature>
<dbReference type="InterPro" id="IPR017452">
    <property type="entry name" value="GPCR_Rhodpsn_7TM"/>
</dbReference>
<keyword evidence="5 14" id="KW-0812">Transmembrane</keyword>
<evidence type="ECO:0000256" key="1">
    <source>
        <dbReference type="ARBA" id="ARBA00004651"/>
    </source>
</evidence>
<name>A0ABD3W441_SINWO</name>
<organism evidence="16 18">
    <name type="scientific">Sinanodonta woodiana</name>
    <name type="common">Chinese pond mussel</name>
    <name type="synonym">Anodonta woodiana</name>
    <dbReference type="NCBI Taxonomy" id="1069815"/>
    <lineage>
        <taxon>Eukaryota</taxon>
        <taxon>Metazoa</taxon>
        <taxon>Spiralia</taxon>
        <taxon>Lophotrochozoa</taxon>
        <taxon>Mollusca</taxon>
        <taxon>Bivalvia</taxon>
        <taxon>Autobranchia</taxon>
        <taxon>Heteroconchia</taxon>
        <taxon>Palaeoheterodonta</taxon>
        <taxon>Unionida</taxon>
        <taxon>Unionoidea</taxon>
        <taxon>Unionidae</taxon>
        <taxon>Unioninae</taxon>
        <taxon>Sinanodonta</taxon>
    </lineage>
</organism>
<dbReference type="Pfam" id="PF00001">
    <property type="entry name" value="7tm_1"/>
    <property type="match status" value="1"/>
</dbReference>
<evidence type="ECO:0000313" key="18">
    <source>
        <dbReference type="Proteomes" id="UP001634394"/>
    </source>
</evidence>
<keyword evidence="12" id="KW-0807">Transducer</keyword>
<dbReference type="PANTHER" id="PTHR11866:SF16">
    <property type="entry name" value="PROSTAGLANDIN E2 RECEPTOR EP4 SUBTYPE-LIKE PROTEIN"/>
    <property type="match status" value="1"/>
</dbReference>
<accession>A0ABD3W441</accession>
<evidence type="ECO:0000256" key="5">
    <source>
        <dbReference type="ARBA" id="ARBA00022692"/>
    </source>
</evidence>
<dbReference type="PRINTS" id="PR00237">
    <property type="entry name" value="GPCRRHODOPSN"/>
</dbReference>
<keyword evidence="9" id="KW-1015">Disulfide bond</keyword>
<dbReference type="AlphaFoldDB" id="A0ABD3W441"/>
<proteinExistence type="predicted"/>
<dbReference type="Gene3D" id="1.20.1070.10">
    <property type="entry name" value="Rhodopsin 7-helix transmembrane proteins"/>
    <property type="match status" value="1"/>
</dbReference>
<evidence type="ECO:0000256" key="10">
    <source>
        <dbReference type="ARBA" id="ARBA00023170"/>
    </source>
</evidence>
<evidence type="ECO:0000256" key="8">
    <source>
        <dbReference type="ARBA" id="ARBA00023136"/>
    </source>
</evidence>
<keyword evidence="6 14" id="KW-1133">Transmembrane helix</keyword>
<dbReference type="PRINTS" id="PR01788">
    <property type="entry name" value="PROSTANOIDR"/>
</dbReference>
<dbReference type="CDD" id="cd14981">
    <property type="entry name" value="7tmA_Prostanoid_R"/>
    <property type="match status" value="1"/>
</dbReference>
<keyword evidence="3" id="KW-1003">Cell membrane</keyword>
<dbReference type="InterPro" id="IPR008365">
    <property type="entry name" value="Prostanoid_rcpt"/>
</dbReference>
<keyword evidence="4" id="KW-0597">Phosphoprotein</keyword>
<dbReference type="GO" id="GO:0005886">
    <property type="term" value="C:plasma membrane"/>
    <property type="evidence" value="ECO:0007669"/>
    <property type="project" value="UniProtKB-SubCell"/>
</dbReference>
<evidence type="ECO:0000256" key="3">
    <source>
        <dbReference type="ARBA" id="ARBA00022475"/>
    </source>
</evidence>
<reference evidence="16 18" key="1">
    <citation type="submission" date="2024-11" db="EMBL/GenBank/DDBJ databases">
        <title>Chromosome-level genome assembly of the freshwater bivalve Anodonta woodiana.</title>
        <authorList>
            <person name="Chen X."/>
        </authorList>
    </citation>
    <scope>NUCLEOTIDE SEQUENCE [LARGE SCALE GENOMIC DNA]</scope>
    <source>
        <strain evidence="16">MN2024</strain>
        <tissue evidence="16">Gills</tissue>
    </source>
</reference>
<evidence type="ECO:0000259" key="15">
    <source>
        <dbReference type="PROSITE" id="PS50262"/>
    </source>
</evidence>
<keyword evidence="11" id="KW-0325">Glycoprotein</keyword>
<evidence type="ECO:0000313" key="17">
    <source>
        <dbReference type="EMBL" id="KAL3868207.1"/>
    </source>
</evidence>
<evidence type="ECO:0000256" key="2">
    <source>
        <dbReference type="ARBA" id="ARBA00017628"/>
    </source>
</evidence>